<dbReference type="Gene3D" id="3.90.79.10">
    <property type="entry name" value="Nucleoside Triphosphate Pyrophosphohydrolase"/>
    <property type="match status" value="1"/>
</dbReference>
<keyword evidence="2 3" id="KW-0378">Hydrolase</keyword>
<protein>
    <recommendedName>
        <fullName evidence="4">Nudix hydrolase domain-containing protein</fullName>
    </recommendedName>
</protein>
<dbReference type="GO" id="GO:0016787">
    <property type="term" value="F:hydrolase activity"/>
    <property type="evidence" value="ECO:0007669"/>
    <property type="project" value="UniProtKB-KW"/>
</dbReference>
<evidence type="ECO:0000313" key="5">
    <source>
        <dbReference type="EMBL" id="CAA9251476.1"/>
    </source>
</evidence>
<dbReference type="InterPro" id="IPR020476">
    <property type="entry name" value="Nudix_hydrolase"/>
</dbReference>
<evidence type="ECO:0000256" key="3">
    <source>
        <dbReference type="RuleBase" id="RU003476"/>
    </source>
</evidence>
<dbReference type="PROSITE" id="PS00893">
    <property type="entry name" value="NUDIX_BOX"/>
    <property type="match status" value="1"/>
</dbReference>
<name>A0A6J4IIQ4_9ACTN</name>
<dbReference type="CDD" id="cd04673">
    <property type="entry name" value="NUDIX_ADPRase"/>
    <property type="match status" value="1"/>
</dbReference>
<dbReference type="SUPFAM" id="SSF55811">
    <property type="entry name" value="Nudix"/>
    <property type="match status" value="1"/>
</dbReference>
<dbReference type="PANTHER" id="PTHR43736:SF1">
    <property type="entry name" value="DIHYDRONEOPTERIN TRIPHOSPHATE DIPHOSPHATASE"/>
    <property type="match status" value="1"/>
</dbReference>
<accession>A0A6J4IIQ4</accession>
<dbReference type="InterPro" id="IPR020084">
    <property type="entry name" value="NUDIX_hydrolase_CS"/>
</dbReference>
<dbReference type="InterPro" id="IPR015797">
    <property type="entry name" value="NUDIX_hydrolase-like_dom_sf"/>
</dbReference>
<dbReference type="AlphaFoldDB" id="A0A6J4IIQ4"/>
<dbReference type="Pfam" id="PF00293">
    <property type="entry name" value="NUDIX"/>
    <property type="match status" value="1"/>
</dbReference>
<evidence type="ECO:0000256" key="2">
    <source>
        <dbReference type="ARBA" id="ARBA00022801"/>
    </source>
</evidence>
<sequence length="130" mass="13608">MACVGAVVVDRAGRLLLIRRGHDPHAGLWSLPGGRVEAGETTEEAVRREVLEETGLSVSTGAVVGRVRIPAGEVVYDVVDLACTLDSPDQQPVAGDDATDVVLADAATLDTLPCTPRLVETLRTWGVLPG</sequence>
<comment type="similarity">
    <text evidence="1 3">Belongs to the Nudix hydrolase family.</text>
</comment>
<organism evidence="5">
    <name type="scientific">uncultured Blastococcus sp</name>
    <dbReference type="NCBI Taxonomy" id="217144"/>
    <lineage>
        <taxon>Bacteria</taxon>
        <taxon>Bacillati</taxon>
        <taxon>Actinomycetota</taxon>
        <taxon>Actinomycetes</taxon>
        <taxon>Geodermatophilales</taxon>
        <taxon>Geodermatophilaceae</taxon>
        <taxon>Blastococcus</taxon>
        <taxon>environmental samples</taxon>
    </lineage>
</organism>
<reference evidence="5" key="1">
    <citation type="submission" date="2020-02" db="EMBL/GenBank/DDBJ databases">
        <authorList>
            <person name="Meier V. D."/>
        </authorList>
    </citation>
    <scope>NUCLEOTIDE SEQUENCE</scope>
    <source>
        <strain evidence="5">AVDCRST_MAG52</strain>
    </source>
</reference>
<evidence type="ECO:0000256" key="1">
    <source>
        <dbReference type="ARBA" id="ARBA00005582"/>
    </source>
</evidence>
<dbReference type="PANTHER" id="PTHR43736">
    <property type="entry name" value="ADP-RIBOSE PYROPHOSPHATASE"/>
    <property type="match status" value="1"/>
</dbReference>
<dbReference type="PRINTS" id="PR00502">
    <property type="entry name" value="NUDIXFAMILY"/>
</dbReference>
<dbReference type="EMBL" id="CADCTN010000152">
    <property type="protein sequence ID" value="CAA9251476.1"/>
    <property type="molecule type" value="Genomic_DNA"/>
</dbReference>
<gene>
    <name evidence="5" type="ORF">AVDCRST_MAG52-2100</name>
</gene>
<dbReference type="InterPro" id="IPR000086">
    <property type="entry name" value="NUDIX_hydrolase_dom"/>
</dbReference>
<feature type="domain" description="Nudix hydrolase" evidence="4">
    <location>
        <begin position="1"/>
        <end position="127"/>
    </location>
</feature>
<proteinExistence type="inferred from homology"/>
<evidence type="ECO:0000259" key="4">
    <source>
        <dbReference type="PROSITE" id="PS51462"/>
    </source>
</evidence>
<dbReference type="PROSITE" id="PS51462">
    <property type="entry name" value="NUDIX"/>
    <property type="match status" value="1"/>
</dbReference>